<evidence type="ECO:0000256" key="3">
    <source>
        <dbReference type="ARBA" id="ARBA00022490"/>
    </source>
</evidence>
<dbReference type="Gene3D" id="3.10.150.10">
    <property type="entry name" value="DNA Polymerase III, subunit A, domain 2"/>
    <property type="match status" value="1"/>
</dbReference>
<dbReference type="CDD" id="cd00140">
    <property type="entry name" value="beta_clamp"/>
    <property type="match status" value="1"/>
</dbReference>
<evidence type="ECO:0000256" key="5">
    <source>
        <dbReference type="ARBA" id="ARBA00022695"/>
    </source>
</evidence>
<protein>
    <recommendedName>
        <fullName evidence="9">DNA polymerase III beta sliding clamp N-terminal domain-containing protein</fullName>
    </recommendedName>
</protein>
<evidence type="ECO:0000313" key="10">
    <source>
        <dbReference type="EMBL" id="SVE24541.1"/>
    </source>
</evidence>
<accession>A0A383BXE1</accession>
<dbReference type="GO" id="GO:0009360">
    <property type="term" value="C:DNA polymerase III complex"/>
    <property type="evidence" value="ECO:0007669"/>
    <property type="project" value="InterPro"/>
</dbReference>
<dbReference type="EMBL" id="UINC01204015">
    <property type="protein sequence ID" value="SVE24541.1"/>
    <property type="molecule type" value="Genomic_DNA"/>
</dbReference>
<feature type="domain" description="DNA polymerase III beta sliding clamp N-terminal" evidence="9">
    <location>
        <begin position="1"/>
        <end position="123"/>
    </location>
</feature>
<keyword evidence="5" id="KW-0548">Nucleotidyltransferase</keyword>
<evidence type="ECO:0000256" key="2">
    <source>
        <dbReference type="ARBA" id="ARBA00010752"/>
    </source>
</evidence>
<name>A0A383BXE1_9ZZZZ</name>
<dbReference type="PANTHER" id="PTHR30478:SF0">
    <property type="entry name" value="BETA SLIDING CLAMP"/>
    <property type="match status" value="1"/>
</dbReference>
<dbReference type="InterPro" id="IPR022634">
    <property type="entry name" value="DNA_polIII_beta_N"/>
</dbReference>
<dbReference type="GO" id="GO:0003887">
    <property type="term" value="F:DNA-directed DNA polymerase activity"/>
    <property type="evidence" value="ECO:0007669"/>
    <property type="project" value="UniProtKB-KW"/>
</dbReference>
<evidence type="ECO:0000259" key="9">
    <source>
        <dbReference type="Pfam" id="PF00712"/>
    </source>
</evidence>
<dbReference type="GO" id="GO:0008408">
    <property type="term" value="F:3'-5' exonuclease activity"/>
    <property type="evidence" value="ECO:0007669"/>
    <property type="project" value="InterPro"/>
</dbReference>
<keyword evidence="6" id="KW-0235">DNA replication</keyword>
<evidence type="ECO:0000256" key="7">
    <source>
        <dbReference type="ARBA" id="ARBA00022932"/>
    </source>
</evidence>
<gene>
    <name evidence="10" type="ORF">METZ01_LOCUS477395</name>
</gene>
<evidence type="ECO:0000256" key="4">
    <source>
        <dbReference type="ARBA" id="ARBA00022679"/>
    </source>
</evidence>
<dbReference type="GO" id="GO:0003677">
    <property type="term" value="F:DNA binding"/>
    <property type="evidence" value="ECO:0007669"/>
    <property type="project" value="UniProtKB-KW"/>
</dbReference>
<feature type="non-terminal residue" evidence="10">
    <location>
        <position position="143"/>
    </location>
</feature>
<keyword evidence="7" id="KW-0239">DNA-directed DNA polymerase</keyword>
<dbReference type="Pfam" id="PF00712">
    <property type="entry name" value="DNA_pol3_beta"/>
    <property type="match status" value="1"/>
</dbReference>
<sequence length="143" mass="15827">MNFTISRGAFIDALQQVVNVIEKKQTLPILSHILLNAEHQKISLTGTDQEVEVKMTISSEESDLTVSEEGQLAVPGRKLLDICKNLPADSRIAVNVADRRFTLNSGEFESQLATLPAMDFPNLEHEEDTDSSFELPAAVLKMM</sequence>
<dbReference type="AlphaFoldDB" id="A0A383BXE1"/>
<evidence type="ECO:0000256" key="1">
    <source>
        <dbReference type="ARBA" id="ARBA00004496"/>
    </source>
</evidence>
<dbReference type="InterPro" id="IPR046938">
    <property type="entry name" value="DNA_clamp_sf"/>
</dbReference>
<comment type="subcellular location">
    <subcellularLocation>
        <location evidence="1">Cytoplasm</location>
    </subcellularLocation>
</comment>
<dbReference type="GO" id="GO:0005737">
    <property type="term" value="C:cytoplasm"/>
    <property type="evidence" value="ECO:0007669"/>
    <property type="project" value="UniProtKB-SubCell"/>
</dbReference>
<dbReference type="PANTHER" id="PTHR30478">
    <property type="entry name" value="DNA POLYMERASE III SUBUNIT BETA"/>
    <property type="match status" value="1"/>
</dbReference>
<evidence type="ECO:0000256" key="8">
    <source>
        <dbReference type="ARBA" id="ARBA00023125"/>
    </source>
</evidence>
<dbReference type="GO" id="GO:0006271">
    <property type="term" value="P:DNA strand elongation involved in DNA replication"/>
    <property type="evidence" value="ECO:0007669"/>
    <property type="project" value="TreeGrafter"/>
</dbReference>
<dbReference type="InterPro" id="IPR001001">
    <property type="entry name" value="DNA_polIII_beta"/>
</dbReference>
<evidence type="ECO:0000256" key="6">
    <source>
        <dbReference type="ARBA" id="ARBA00022705"/>
    </source>
</evidence>
<keyword evidence="4" id="KW-0808">Transferase</keyword>
<reference evidence="10" key="1">
    <citation type="submission" date="2018-05" db="EMBL/GenBank/DDBJ databases">
        <authorList>
            <person name="Lanie J.A."/>
            <person name="Ng W.-L."/>
            <person name="Kazmierczak K.M."/>
            <person name="Andrzejewski T.M."/>
            <person name="Davidsen T.M."/>
            <person name="Wayne K.J."/>
            <person name="Tettelin H."/>
            <person name="Glass J.I."/>
            <person name="Rusch D."/>
            <person name="Podicherti R."/>
            <person name="Tsui H.-C.T."/>
            <person name="Winkler M.E."/>
        </authorList>
    </citation>
    <scope>NUCLEOTIDE SEQUENCE</scope>
</reference>
<dbReference type="SUPFAM" id="SSF55979">
    <property type="entry name" value="DNA clamp"/>
    <property type="match status" value="1"/>
</dbReference>
<keyword evidence="8" id="KW-0238">DNA-binding</keyword>
<comment type="similarity">
    <text evidence="2">Belongs to the beta sliding clamp family.</text>
</comment>
<keyword evidence="3" id="KW-0963">Cytoplasm</keyword>
<organism evidence="10">
    <name type="scientific">marine metagenome</name>
    <dbReference type="NCBI Taxonomy" id="408172"/>
    <lineage>
        <taxon>unclassified sequences</taxon>
        <taxon>metagenomes</taxon>
        <taxon>ecological metagenomes</taxon>
    </lineage>
</organism>
<proteinExistence type="inferred from homology"/>